<protein>
    <submittedName>
        <fullName evidence="2">Uncharacterized protein</fullName>
    </submittedName>
</protein>
<feature type="chain" id="PRO_5045397465" evidence="1">
    <location>
        <begin position="19"/>
        <end position="311"/>
    </location>
</feature>
<proteinExistence type="predicted"/>
<organism evidence="2 3">
    <name type="scientific">Prorocentrum cordatum</name>
    <dbReference type="NCBI Taxonomy" id="2364126"/>
    <lineage>
        <taxon>Eukaryota</taxon>
        <taxon>Sar</taxon>
        <taxon>Alveolata</taxon>
        <taxon>Dinophyceae</taxon>
        <taxon>Prorocentrales</taxon>
        <taxon>Prorocentraceae</taxon>
        <taxon>Prorocentrum</taxon>
    </lineage>
</organism>
<name>A0ABN9VF83_9DINO</name>
<comment type="caution">
    <text evidence="2">The sequence shown here is derived from an EMBL/GenBank/DDBJ whole genome shotgun (WGS) entry which is preliminary data.</text>
</comment>
<dbReference type="EMBL" id="CAUYUJ010017104">
    <property type="protein sequence ID" value="CAK0871812.1"/>
    <property type="molecule type" value="Genomic_DNA"/>
</dbReference>
<evidence type="ECO:0000256" key="1">
    <source>
        <dbReference type="SAM" id="SignalP"/>
    </source>
</evidence>
<sequence>MALALLVLAAFAAPLAEGGEVISDLVSPSADARRARTIKAEAFWTPLLKAAEGTNLSGHLLLFEDAEGVIADLPAGEVRDALAESLQRLQDADQLVLAQAAGSWQSAMECRSAAVLEALGEPWPLEDGLRSPEAEAAFSFARGGQDFLRNLVRRFVDGGDYPERLRADVGKRQGEVLPALRGAAASAGDVLTNTRLASKRAFDALKYNIYVSRTPKTPEAATDVANRLVDAAGETRKHFMSGITAMVNGITQDVQGQHDDAGATVARWELGLGPASAPPGGITAGPAASEGSPLKIYAGSSSAEIGLQLVL</sequence>
<reference evidence="2" key="1">
    <citation type="submission" date="2023-10" db="EMBL/GenBank/DDBJ databases">
        <authorList>
            <person name="Chen Y."/>
            <person name="Shah S."/>
            <person name="Dougan E. K."/>
            <person name="Thang M."/>
            <person name="Chan C."/>
        </authorList>
    </citation>
    <scope>NUCLEOTIDE SEQUENCE [LARGE SCALE GENOMIC DNA]</scope>
</reference>
<evidence type="ECO:0000313" key="2">
    <source>
        <dbReference type="EMBL" id="CAK0871812.1"/>
    </source>
</evidence>
<evidence type="ECO:0000313" key="3">
    <source>
        <dbReference type="Proteomes" id="UP001189429"/>
    </source>
</evidence>
<accession>A0ABN9VF83</accession>
<gene>
    <name evidence="2" type="ORF">PCOR1329_LOCUS57493</name>
</gene>
<dbReference type="Proteomes" id="UP001189429">
    <property type="component" value="Unassembled WGS sequence"/>
</dbReference>
<keyword evidence="3" id="KW-1185">Reference proteome</keyword>
<keyword evidence="1" id="KW-0732">Signal</keyword>
<feature type="signal peptide" evidence="1">
    <location>
        <begin position="1"/>
        <end position="18"/>
    </location>
</feature>